<dbReference type="EMBL" id="JBBPBK010000006">
    <property type="protein sequence ID" value="KAK9282947.1"/>
    <property type="molecule type" value="Genomic_DNA"/>
</dbReference>
<reference evidence="2 3" key="1">
    <citation type="journal article" date="2024" name="Plant J.">
        <title>Genome sequences and population genomics reveal climatic adaptation and genomic divergence between two closely related sweetgum species.</title>
        <authorList>
            <person name="Xu W.Q."/>
            <person name="Ren C.Q."/>
            <person name="Zhang X.Y."/>
            <person name="Comes H.P."/>
            <person name="Liu X.H."/>
            <person name="Li Y.G."/>
            <person name="Kettle C.J."/>
            <person name="Jalonen R."/>
            <person name="Gaisberger H."/>
            <person name="Ma Y.Z."/>
            <person name="Qiu Y.X."/>
        </authorList>
    </citation>
    <scope>NUCLEOTIDE SEQUENCE [LARGE SCALE GENOMIC DNA]</scope>
    <source>
        <strain evidence="2">Hangzhou</strain>
    </source>
</reference>
<feature type="region of interest" description="Disordered" evidence="1">
    <location>
        <begin position="1"/>
        <end position="24"/>
    </location>
</feature>
<keyword evidence="3" id="KW-1185">Reference proteome</keyword>
<comment type="caution">
    <text evidence="2">The sequence shown here is derived from an EMBL/GenBank/DDBJ whole genome shotgun (WGS) entry which is preliminary data.</text>
</comment>
<accession>A0AAP0RUX3</accession>
<name>A0AAP0RUX3_LIQFO</name>
<evidence type="ECO:0000256" key="1">
    <source>
        <dbReference type="SAM" id="MobiDB-lite"/>
    </source>
</evidence>
<evidence type="ECO:0000313" key="3">
    <source>
        <dbReference type="Proteomes" id="UP001415857"/>
    </source>
</evidence>
<dbReference type="AlphaFoldDB" id="A0AAP0RUX3"/>
<dbReference type="Proteomes" id="UP001415857">
    <property type="component" value="Unassembled WGS sequence"/>
</dbReference>
<proteinExistence type="predicted"/>
<evidence type="ECO:0000313" key="2">
    <source>
        <dbReference type="EMBL" id="KAK9282947.1"/>
    </source>
</evidence>
<protein>
    <submittedName>
        <fullName evidence="2">Uncharacterized protein</fullName>
    </submittedName>
</protein>
<gene>
    <name evidence="2" type="ORF">L1049_011172</name>
</gene>
<organism evidence="2 3">
    <name type="scientific">Liquidambar formosana</name>
    <name type="common">Formosan gum</name>
    <dbReference type="NCBI Taxonomy" id="63359"/>
    <lineage>
        <taxon>Eukaryota</taxon>
        <taxon>Viridiplantae</taxon>
        <taxon>Streptophyta</taxon>
        <taxon>Embryophyta</taxon>
        <taxon>Tracheophyta</taxon>
        <taxon>Spermatophyta</taxon>
        <taxon>Magnoliopsida</taxon>
        <taxon>eudicotyledons</taxon>
        <taxon>Gunneridae</taxon>
        <taxon>Pentapetalae</taxon>
        <taxon>Saxifragales</taxon>
        <taxon>Altingiaceae</taxon>
        <taxon>Liquidambar</taxon>
    </lineage>
</organism>
<sequence length="151" mass="17245">MSLFEAVMPRTGEVSAFSKGNPNGELQQCSNQIDPIEELQQSSNQITAKPRKRAREFSWQRHRKRRQLNFQEANFLTPCTRIHTDKGSLSGGLQGGSNTRLSHHHEKVPQQCSCCLRLQAFGKSPKGLKLTGNPCFISWNILHQFFQEIMY</sequence>